<dbReference type="PANTHER" id="PTHR23315:SF129">
    <property type="entry name" value="ARM REPEAT SUPERFAMILY PROTEIN"/>
    <property type="match status" value="1"/>
</dbReference>
<dbReference type="FunFam" id="1.25.10.10:FF:000308">
    <property type="entry name" value="U-box domain-containing protein 4"/>
    <property type="match status" value="1"/>
</dbReference>
<dbReference type="AlphaFoldDB" id="A0A2U1PDR2"/>
<dbReference type="InterPro" id="IPR058678">
    <property type="entry name" value="ARM_PUB"/>
</dbReference>
<gene>
    <name evidence="6" type="ORF">CTI12_AA158420</name>
</gene>
<evidence type="ECO:0000259" key="5">
    <source>
        <dbReference type="Pfam" id="PF25598"/>
    </source>
</evidence>
<evidence type="ECO:0000256" key="1">
    <source>
        <dbReference type="ARBA" id="ARBA00022737"/>
    </source>
</evidence>
<keyword evidence="2" id="KW-0833">Ubl conjugation pathway</keyword>
<dbReference type="EMBL" id="PKPP01001292">
    <property type="protein sequence ID" value="PWA83873.1"/>
    <property type="molecule type" value="Genomic_DNA"/>
</dbReference>
<feature type="repeat" description="ARM" evidence="3">
    <location>
        <begin position="175"/>
        <end position="212"/>
    </location>
</feature>
<dbReference type="InterPro" id="IPR011989">
    <property type="entry name" value="ARM-like"/>
</dbReference>
<evidence type="ECO:0000313" key="6">
    <source>
        <dbReference type="EMBL" id="PWA83873.1"/>
    </source>
</evidence>
<reference evidence="6 7" key="1">
    <citation type="journal article" date="2018" name="Mol. Plant">
        <title>The genome of Artemisia annua provides insight into the evolution of Asteraceae family and artemisinin biosynthesis.</title>
        <authorList>
            <person name="Shen Q."/>
            <person name="Zhang L."/>
            <person name="Liao Z."/>
            <person name="Wang S."/>
            <person name="Yan T."/>
            <person name="Shi P."/>
            <person name="Liu M."/>
            <person name="Fu X."/>
            <person name="Pan Q."/>
            <person name="Wang Y."/>
            <person name="Lv Z."/>
            <person name="Lu X."/>
            <person name="Zhang F."/>
            <person name="Jiang W."/>
            <person name="Ma Y."/>
            <person name="Chen M."/>
            <person name="Hao X."/>
            <person name="Li L."/>
            <person name="Tang Y."/>
            <person name="Lv G."/>
            <person name="Zhou Y."/>
            <person name="Sun X."/>
            <person name="Brodelius P.E."/>
            <person name="Rose J.K.C."/>
            <person name="Tang K."/>
        </authorList>
    </citation>
    <scope>NUCLEOTIDE SEQUENCE [LARGE SCALE GENOMIC DNA]</scope>
    <source>
        <strain evidence="7">cv. Huhao1</strain>
        <tissue evidence="6">Leaf</tissue>
    </source>
</reference>
<evidence type="ECO:0000256" key="2">
    <source>
        <dbReference type="ARBA" id="ARBA00022786"/>
    </source>
</evidence>
<dbReference type="OrthoDB" id="7537227at2759"/>
<dbReference type="PROSITE" id="PS50176">
    <property type="entry name" value="ARM_REPEAT"/>
    <property type="match status" value="3"/>
</dbReference>
<evidence type="ECO:0000256" key="4">
    <source>
        <dbReference type="SAM" id="MobiDB-lite"/>
    </source>
</evidence>
<protein>
    <submittedName>
        <fullName evidence="6">Armadillo</fullName>
    </submittedName>
</protein>
<evidence type="ECO:0000313" key="7">
    <source>
        <dbReference type="Proteomes" id="UP000245207"/>
    </source>
</evidence>
<proteinExistence type="predicted"/>
<feature type="repeat" description="ARM" evidence="3">
    <location>
        <begin position="395"/>
        <end position="424"/>
    </location>
</feature>
<organism evidence="6 7">
    <name type="scientific">Artemisia annua</name>
    <name type="common">Sweet wormwood</name>
    <dbReference type="NCBI Taxonomy" id="35608"/>
    <lineage>
        <taxon>Eukaryota</taxon>
        <taxon>Viridiplantae</taxon>
        <taxon>Streptophyta</taxon>
        <taxon>Embryophyta</taxon>
        <taxon>Tracheophyta</taxon>
        <taxon>Spermatophyta</taxon>
        <taxon>Magnoliopsida</taxon>
        <taxon>eudicotyledons</taxon>
        <taxon>Gunneridae</taxon>
        <taxon>Pentapetalae</taxon>
        <taxon>asterids</taxon>
        <taxon>campanulids</taxon>
        <taxon>Asterales</taxon>
        <taxon>Asteraceae</taxon>
        <taxon>Asteroideae</taxon>
        <taxon>Anthemideae</taxon>
        <taxon>Artemisiinae</taxon>
        <taxon>Artemisia</taxon>
    </lineage>
</organism>
<dbReference type="SMART" id="SM00185">
    <property type="entry name" value="ARM"/>
    <property type="match status" value="4"/>
</dbReference>
<feature type="compositionally biased region" description="Low complexity" evidence="4">
    <location>
        <begin position="432"/>
        <end position="444"/>
    </location>
</feature>
<dbReference type="Proteomes" id="UP000245207">
    <property type="component" value="Unassembled WGS sequence"/>
</dbReference>
<feature type="region of interest" description="Disordered" evidence="4">
    <location>
        <begin position="422"/>
        <end position="444"/>
    </location>
</feature>
<keyword evidence="1" id="KW-0677">Repeat</keyword>
<dbReference type="Pfam" id="PF25598">
    <property type="entry name" value="ARM_PUB"/>
    <property type="match status" value="1"/>
</dbReference>
<dbReference type="PANTHER" id="PTHR23315">
    <property type="entry name" value="U BOX DOMAIN-CONTAINING"/>
    <property type="match status" value="1"/>
</dbReference>
<name>A0A2U1PDR2_ARTAN</name>
<accession>A0A2U1PDR2</accession>
<keyword evidence="7" id="KW-1185">Reference proteome</keyword>
<dbReference type="InterPro" id="IPR000225">
    <property type="entry name" value="Armadillo"/>
</dbReference>
<comment type="caution">
    <text evidence="6">The sequence shown here is derived from an EMBL/GenBank/DDBJ whole genome shotgun (WGS) entry which is preliminary data.</text>
</comment>
<feature type="repeat" description="ARM" evidence="3">
    <location>
        <begin position="298"/>
        <end position="350"/>
    </location>
</feature>
<dbReference type="SUPFAM" id="SSF48371">
    <property type="entry name" value="ARM repeat"/>
    <property type="match status" value="1"/>
</dbReference>
<sequence>MLMKRSVTDMGGRSMRTIRSSYSFSKVAIDYESESVIDVHLHELASKSPPVVSSSSFDHDLDLSMDFSSSAYVSDISGELQRLANLNHYLSPQQEVNTTNTEVDDEPCEGFLKRENFSTQIIESISPEDLQPTVKMCVDSLCSNSLAVKRSAAAKLRFLAKNRSDNRALIGREPGAIQALITLLRSTDPQTQEHAVTALLNLSLFHDNKPLIAGAVKSLIYVVKTGTQVSKQNGACTLLSLALFNEEYKASIGASGAIPPLVSLLVNASSVRGKKDALTTLYKLCSIKTNKKRALAAGLVKPLVDLVAKGATKEDDDDDETMGMAEKALVVLNSLAGIEEGREAIVGQGGIKALLLLLVQSSSLLTELVVVTLLALLSSDHKNDDTRRIAGLMLGAIPALVTLAQSTTTTPRAKHKAEKLLGNLMEQHHPTSSSSSSSSSSPNS</sequence>
<dbReference type="InterPro" id="IPR016024">
    <property type="entry name" value="ARM-type_fold"/>
</dbReference>
<evidence type="ECO:0000256" key="3">
    <source>
        <dbReference type="PROSITE-ProRule" id="PRU00259"/>
    </source>
</evidence>
<dbReference type="Gene3D" id="1.25.10.10">
    <property type="entry name" value="Leucine-rich Repeat Variant"/>
    <property type="match status" value="2"/>
</dbReference>
<dbReference type="STRING" id="35608.A0A2U1PDR2"/>
<feature type="domain" description="U-box" evidence="5">
    <location>
        <begin position="150"/>
        <end position="428"/>
    </location>
</feature>